<name>A0A7C1II49_9CREN</name>
<gene>
    <name evidence="2" type="primary">cyaB</name>
    <name evidence="2" type="ORF">ENO04_04280</name>
</gene>
<dbReference type="Gene3D" id="2.40.320.10">
    <property type="entry name" value="Hypothetical Protein Pfu-838710-001"/>
    <property type="match status" value="1"/>
</dbReference>
<dbReference type="Pfam" id="PF01928">
    <property type="entry name" value="CYTH"/>
    <property type="match status" value="1"/>
</dbReference>
<dbReference type="EMBL" id="DSDY01000133">
    <property type="protein sequence ID" value="HDS10813.1"/>
    <property type="molecule type" value="Genomic_DNA"/>
</dbReference>
<dbReference type="SMART" id="SM01118">
    <property type="entry name" value="CYTH"/>
    <property type="match status" value="1"/>
</dbReference>
<protein>
    <submittedName>
        <fullName evidence="2">Class IV adenylate cyclase</fullName>
    </submittedName>
</protein>
<accession>A0A7C1II49</accession>
<organism evidence="2">
    <name type="scientific">Fervidicoccus fontis</name>
    <dbReference type="NCBI Taxonomy" id="683846"/>
    <lineage>
        <taxon>Archaea</taxon>
        <taxon>Thermoproteota</taxon>
        <taxon>Thermoprotei</taxon>
        <taxon>Fervidicoccales</taxon>
        <taxon>Fervidicoccaceae</taxon>
        <taxon>Fervidicoccus</taxon>
    </lineage>
</organism>
<evidence type="ECO:0000259" key="1">
    <source>
        <dbReference type="PROSITE" id="PS51707"/>
    </source>
</evidence>
<comment type="caution">
    <text evidence="2">The sequence shown here is derived from an EMBL/GenBank/DDBJ whole genome shotgun (WGS) entry which is preliminary data.</text>
</comment>
<dbReference type="PROSITE" id="PS51707">
    <property type="entry name" value="CYTH"/>
    <property type="match status" value="1"/>
</dbReference>
<dbReference type="NCBIfam" id="TIGR00318">
    <property type="entry name" value="cyaB"/>
    <property type="match status" value="1"/>
</dbReference>
<dbReference type="CDD" id="cd07890">
    <property type="entry name" value="CYTH-like_AC_IV-like"/>
    <property type="match status" value="1"/>
</dbReference>
<evidence type="ECO:0000313" key="2">
    <source>
        <dbReference type="EMBL" id="HDS10813.1"/>
    </source>
</evidence>
<dbReference type="SUPFAM" id="SSF55154">
    <property type="entry name" value="CYTH-like phosphatases"/>
    <property type="match status" value="1"/>
</dbReference>
<dbReference type="PANTHER" id="PTHR21028:SF2">
    <property type="entry name" value="CYTH DOMAIN-CONTAINING PROTEIN"/>
    <property type="match status" value="1"/>
</dbReference>
<proteinExistence type="predicted"/>
<reference evidence="2" key="1">
    <citation type="journal article" date="2020" name="mSystems">
        <title>Genome- and Community-Level Interaction Insights into Carbon Utilization and Element Cycling Functions of Hydrothermarchaeota in Hydrothermal Sediment.</title>
        <authorList>
            <person name="Zhou Z."/>
            <person name="Liu Y."/>
            <person name="Xu W."/>
            <person name="Pan J."/>
            <person name="Luo Z.H."/>
            <person name="Li M."/>
        </authorList>
    </citation>
    <scope>NUCLEOTIDE SEQUENCE [LARGE SCALE GENOMIC DNA]</scope>
    <source>
        <strain evidence="2">SpSt-123</strain>
    </source>
</reference>
<dbReference type="InterPro" id="IPR033469">
    <property type="entry name" value="CYTH-like_dom_sf"/>
</dbReference>
<dbReference type="AlphaFoldDB" id="A0A7C1II49"/>
<sequence length="185" mass="22143">MKEREIKYRLMDKESYMKLKEWLSKKCNLKSEVLEIDDYFQHPCRDFRLTDEALRLRRDERKDQVKIYLTYKGPRETSYMKVREEINIELASSKWLDEMMKILLEKLGFKHIATIEKQRIEYDCKSYTASLDIVKDLGLFVEFELKPEANPSELFGDIEKILGQNVELKLVEQTYLELLLSGSRN</sequence>
<dbReference type="InterPro" id="IPR008173">
    <property type="entry name" value="Adenylyl_cyclase_CyaB"/>
</dbReference>
<dbReference type="PANTHER" id="PTHR21028">
    <property type="entry name" value="SI:CH211-156B7.4"/>
    <property type="match status" value="1"/>
</dbReference>
<feature type="domain" description="CYTH" evidence="1">
    <location>
        <begin position="1"/>
        <end position="181"/>
    </location>
</feature>
<dbReference type="InterPro" id="IPR023577">
    <property type="entry name" value="CYTH_domain"/>
</dbReference>